<dbReference type="GeneID" id="64702364"/>
<dbReference type="InterPro" id="IPR009057">
    <property type="entry name" value="Homeodomain-like_sf"/>
</dbReference>
<evidence type="ECO:0000259" key="1">
    <source>
        <dbReference type="Pfam" id="PF13358"/>
    </source>
</evidence>
<dbReference type="Gene3D" id="3.30.420.10">
    <property type="entry name" value="Ribonuclease H-like superfamily/Ribonuclease H"/>
    <property type="match status" value="1"/>
</dbReference>
<dbReference type="OrthoDB" id="2266637at2759"/>
<dbReference type="Proteomes" id="UP000823399">
    <property type="component" value="Unassembled WGS sequence"/>
</dbReference>
<dbReference type="Pfam" id="PF13518">
    <property type="entry name" value="HTH_28"/>
    <property type="match status" value="1"/>
</dbReference>
<feature type="domain" description="Tc1-like transposase DDE" evidence="1">
    <location>
        <begin position="135"/>
        <end position="231"/>
    </location>
</feature>
<evidence type="ECO:0000313" key="3">
    <source>
        <dbReference type="EMBL" id="KAG2085194.1"/>
    </source>
</evidence>
<dbReference type="SUPFAM" id="SSF46689">
    <property type="entry name" value="Homeodomain-like"/>
    <property type="match status" value="1"/>
</dbReference>
<dbReference type="EMBL" id="JABBWM010000183">
    <property type="protein sequence ID" value="KAG2085194.1"/>
    <property type="molecule type" value="Genomic_DNA"/>
</dbReference>
<dbReference type="Pfam" id="PF13358">
    <property type="entry name" value="DDE_3"/>
    <property type="match status" value="1"/>
</dbReference>
<evidence type="ECO:0000313" key="4">
    <source>
        <dbReference type="Proteomes" id="UP000823399"/>
    </source>
</evidence>
<organism evidence="3 4">
    <name type="scientific">Suillus discolor</name>
    <dbReference type="NCBI Taxonomy" id="1912936"/>
    <lineage>
        <taxon>Eukaryota</taxon>
        <taxon>Fungi</taxon>
        <taxon>Dikarya</taxon>
        <taxon>Basidiomycota</taxon>
        <taxon>Agaricomycotina</taxon>
        <taxon>Agaricomycetes</taxon>
        <taxon>Agaricomycetidae</taxon>
        <taxon>Boletales</taxon>
        <taxon>Suillineae</taxon>
        <taxon>Suillaceae</taxon>
        <taxon>Suillus</taxon>
    </lineage>
</organism>
<comment type="caution">
    <text evidence="3">The sequence shown here is derived from an EMBL/GenBank/DDBJ whole genome shotgun (WGS) entry which is preliminary data.</text>
</comment>
<dbReference type="PANTHER" id="PTHR46564:SF1">
    <property type="entry name" value="TRANSPOSASE"/>
    <property type="match status" value="1"/>
</dbReference>
<evidence type="ECO:0008006" key="5">
    <source>
        <dbReference type="Google" id="ProtNLM"/>
    </source>
</evidence>
<protein>
    <recommendedName>
        <fullName evidence="5">Tc1-like transposase DDE domain-containing protein</fullName>
    </recommendedName>
</protein>
<evidence type="ECO:0000259" key="2">
    <source>
        <dbReference type="Pfam" id="PF13518"/>
    </source>
</evidence>
<dbReference type="RefSeq" id="XP_041284615.1">
    <property type="nucleotide sequence ID" value="XM_041440105.1"/>
</dbReference>
<sequence length="235" mass="26676">MRHGRSQTFQTTNNLKECALRLWDHGWELEDICEAFGVSQRSCYRWRQIFEECGTATKPPSPLTGHTRTIMQALLMAVKDLFAEDSDLFLDEVCTWLTIEHNITVSTSTLSCNLKDAGLTRKILRKLASECDENNRTYARHYGRAPSGDRAQLTDVFVRGDRYSLCAAMTVQGYIAAQVVEGSFDAQEFYDFIAEDVLPHMHPFPGEHSVIVLDNCRIHHNEDLVDLVESAGLFL</sequence>
<dbReference type="InterPro" id="IPR055247">
    <property type="entry name" value="InsJ-like_HTH"/>
</dbReference>
<dbReference type="InterPro" id="IPR038717">
    <property type="entry name" value="Tc1-like_DDE_dom"/>
</dbReference>
<name>A0A9P7EQT9_9AGAM</name>
<accession>A0A9P7EQT9</accession>
<dbReference type="AlphaFoldDB" id="A0A9P7EQT9"/>
<gene>
    <name evidence="3" type="ORF">F5147DRAFT_748740</name>
</gene>
<dbReference type="GO" id="GO:0003676">
    <property type="term" value="F:nucleic acid binding"/>
    <property type="evidence" value="ECO:0007669"/>
    <property type="project" value="InterPro"/>
</dbReference>
<dbReference type="InterPro" id="IPR036397">
    <property type="entry name" value="RNaseH_sf"/>
</dbReference>
<proteinExistence type="predicted"/>
<feature type="domain" description="Insertion element IS150 protein InsJ-like helix-turn-helix" evidence="2">
    <location>
        <begin position="16"/>
        <end position="55"/>
    </location>
</feature>
<keyword evidence="4" id="KW-1185">Reference proteome</keyword>
<reference evidence="3" key="1">
    <citation type="journal article" date="2020" name="New Phytol.">
        <title>Comparative genomics reveals dynamic genome evolution in host specialist ectomycorrhizal fungi.</title>
        <authorList>
            <person name="Lofgren L.A."/>
            <person name="Nguyen N.H."/>
            <person name="Vilgalys R."/>
            <person name="Ruytinx J."/>
            <person name="Liao H.L."/>
            <person name="Branco S."/>
            <person name="Kuo A."/>
            <person name="LaButti K."/>
            <person name="Lipzen A."/>
            <person name="Andreopoulos W."/>
            <person name="Pangilinan J."/>
            <person name="Riley R."/>
            <person name="Hundley H."/>
            <person name="Na H."/>
            <person name="Barry K."/>
            <person name="Grigoriev I.V."/>
            <person name="Stajich J.E."/>
            <person name="Kennedy P.G."/>
        </authorList>
    </citation>
    <scope>NUCLEOTIDE SEQUENCE</scope>
    <source>
        <strain evidence="3">FC423</strain>
    </source>
</reference>
<dbReference type="PANTHER" id="PTHR46564">
    <property type="entry name" value="TRANSPOSASE"/>
    <property type="match status" value="1"/>
</dbReference>